<dbReference type="PANTHER" id="PTHR13817">
    <property type="entry name" value="TITIN"/>
    <property type="match status" value="1"/>
</dbReference>
<name>A0A0W8E9S1_9ZZZZ</name>
<dbReference type="Pfam" id="PF07833">
    <property type="entry name" value="Cu_amine_oxidN1"/>
    <property type="match status" value="1"/>
</dbReference>
<dbReference type="InterPro" id="IPR036582">
    <property type="entry name" value="Mao_N_sf"/>
</dbReference>
<dbReference type="InterPro" id="IPR036116">
    <property type="entry name" value="FN3_sf"/>
</dbReference>
<dbReference type="InterPro" id="IPR013783">
    <property type="entry name" value="Ig-like_fold"/>
</dbReference>
<comment type="caution">
    <text evidence="3">The sequence shown here is derived from an EMBL/GenBank/DDBJ whole genome shotgun (WGS) entry which is preliminary data.</text>
</comment>
<gene>
    <name evidence="3" type="ORF">ASZ90_017174</name>
</gene>
<dbReference type="PANTHER" id="PTHR13817:SF73">
    <property type="entry name" value="FIBRONECTIN TYPE-III DOMAIN-CONTAINING PROTEIN"/>
    <property type="match status" value="1"/>
</dbReference>
<protein>
    <recommendedName>
        <fullName evidence="2">Fibronectin type-III domain-containing protein</fullName>
    </recommendedName>
</protein>
<evidence type="ECO:0000313" key="3">
    <source>
        <dbReference type="EMBL" id="KUG05402.1"/>
    </source>
</evidence>
<dbReference type="EMBL" id="LNQE01001815">
    <property type="protein sequence ID" value="KUG05402.1"/>
    <property type="molecule type" value="Genomic_DNA"/>
</dbReference>
<keyword evidence="1" id="KW-0677">Repeat</keyword>
<dbReference type="Pfam" id="PF00041">
    <property type="entry name" value="fn3"/>
    <property type="match status" value="2"/>
</dbReference>
<dbReference type="Gene3D" id="2.60.40.10">
    <property type="entry name" value="Immunoglobulins"/>
    <property type="match status" value="2"/>
</dbReference>
<dbReference type="InterPro" id="IPR012854">
    <property type="entry name" value="Cu_amine_oxidase-like_N"/>
</dbReference>
<dbReference type="SMART" id="SM00060">
    <property type="entry name" value="FN3"/>
    <property type="match status" value="2"/>
</dbReference>
<dbReference type="SUPFAM" id="SSF49265">
    <property type="entry name" value="Fibronectin type III"/>
    <property type="match status" value="1"/>
</dbReference>
<feature type="domain" description="Fibronectin type-III" evidence="2">
    <location>
        <begin position="265"/>
        <end position="362"/>
    </location>
</feature>
<dbReference type="CDD" id="cd00063">
    <property type="entry name" value="FN3"/>
    <property type="match status" value="2"/>
</dbReference>
<accession>A0A0W8E9S1</accession>
<feature type="domain" description="Fibronectin type-III" evidence="2">
    <location>
        <begin position="167"/>
        <end position="257"/>
    </location>
</feature>
<proteinExistence type="predicted"/>
<dbReference type="SUPFAM" id="SSF55383">
    <property type="entry name" value="Copper amine oxidase, domain N"/>
    <property type="match status" value="1"/>
</dbReference>
<sequence>MGVNKKYPAIGRKGGNGLKRIYLVKLLTLVLMLGIVFTSVPGARAEYTPELDTNIKILTPTAGLKLIAGSSYDITWEATGLINSVNIMYSYDGGSSWVSQDVLSGNPGTYTWTVPSSATNQGMIKIEVNRTQFQGSPPMPVSKYYYNDSAAFTIVHLIKPILIKPAAPADLTVTAITSDTVSLAWQDQSANESGFFIHRKLESEAGYTSIGNVGTGITSYHDTGLSPGTKYHYVVTAYNSVGSSAFSNDVMAATLGIIPLPKPLAPTLLTAVAVSDEGIEISWQNNSINEDGFYIYRKKEGEIAFSNIYDSGSPGWSGYGDTGLEPGTKYYYYVSAYNGMGSADSNILGAVTTGTPAVTNPPSSSQTTTVLRFYIDKTEYYINDIASAMDTAPIIKDSRTLLPIRYVATPLGASLDWDPAERKVSISNNTTLIELWIGQNTARVNGVKKLIDANNPEVIPIILPPGRTMLPLRFISENLGCQVDWNNALREAKVTYSK</sequence>
<dbReference type="InterPro" id="IPR003961">
    <property type="entry name" value="FN3_dom"/>
</dbReference>
<reference evidence="3" key="1">
    <citation type="journal article" date="2015" name="Proc. Natl. Acad. Sci. U.S.A.">
        <title>Networks of energetic and metabolic interactions define dynamics in microbial communities.</title>
        <authorList>
            <person name="Embree M."/>
            <person name="Liu J.K."/>
            <person name="Al-Bassam M.M."/>
            <person name="Zengler K."/>
        </authorList>
    </citation>
    <scope>NUCLEOTIDE SEQUENCE</scope>
</reference>
<dbReference type="InterPro" id="IPR050964">
    <property type="entry name" value="Striated_Muscle_Regulatory"/>
</dbReference>
<evidence type="ECO:0000259" key="2">
    <source>
        <dbReference type="PROSITE" id="PS50853"/>
    </source>
</evidence>
<evidence type="ECO:0000256" key="1">
    <source>
        <dbReference type="ARBA" id="ARBA00022737"/>
    </source>
</evidence>
<dbReference type="PROSITE" id="PS50853">
    <property type="entry name" value="FN3"/>
    <property type="match status" value="2"/>
</dbReference>
<organism evidence="3">
    <name type="scientific">hydrocarbon metagenome</name>
    <dbReference type="NCBI Taxonomy" id="938273"/>
    <lineage>
        <taxon>unclassified sequences</taxon>
        <taxon>metagenomes</taxon>
        <taxon>ecological metagenomes</taxon>
    </lineage>
</organism>
<dbReference type="AlphaFoldDB" id="A0A0W8E9S1"/>
<dbReference type="Gene3D" id="3.30.457.10">
    <property type="entry name" value="Copper amine oxidase-like, N-terminal domain"/>
    <property type="match status" value="1"/>
</dbReference>